<comment type="subcellular location">
    <subcellularLocation>
        <location evidence="1">Nucleus</location>
    </subcellularLocation>
    <subcellularLocation>
        <location evidence="1">Cytoplasm</location>
    </subcellularLocation>
</comment>
<keyword evidence="3" id="KW-1185">Reference proteome</keyword>
<evidence type="ECO:0000256" key="1">
    <source>
        <dbReference type="PIRNR" id="PIRNR017888"/>
    </source>
</evidence>
<comment type="function">
    <text evidence="1">Component of the cleavage factor Im (CFIm) complex that functions as an activator of the pre-mRNA 3'-end cleavage and polyadenylation processing required for the maturation of pre-mRNA into functional mRNAs. CFIm contributes to the recruitment of multiprotein complexes on specific sequences on the pre-mRNA 3'-end, so called cleavage and polyadenylation signals (pA signals). Most pre-mRNAs contain multiple pA signals, resulting in alternative cleavage and polyadenylation (APA) producing mRNAs with variable 3'-end formation. The CFIm complex acts as a key regulator of cleavage and polyadenylation site choice during APA through its binding to 5'-UGUA-3' elements localized in the 3'-untranslated region (UTR) for a huge number of pre-mRNAs.</text>
</comment>
<evidence type="ECO:0000313" key="4">
    <source>
        <dbReference type="WBParaSite" id="ALUE_0000457601-mRNA-1"/>
    </source>
</evidence>
<dbReference type="PIRSF" id="PIRSF017888">
    <property type="entry name" value="CPSF-25"/>
    <property type="match status" value="1"/>
</dbReference>
<dbReference type="Pfam" id="PF13869">
    <property type="entry name" value="NUDIX_2"/>
    <property type="match status" value="2"/>
</dbReference>
<dbReference type="GO" id="GO:0031124">
    <property type="term" value="P:mRNA 3'-end processing"/>
    <property type="evidence" value="ECO:0007669"/>
    <property type="project" value="InterPro"/>
</dbReference>
<feature type="region of interest" description="Disordered" evidence="2">
    <location>
        <begin position="1"/>
        <end position="23"/>
    </location>
</feature>
<dbReference type="GO" id="GO:0005737">
    <property type="term" value="C:cytoplasm"/>
    <property type="evidence" value="ECO:0007669"/>
    <property type="project" value="UniProtKB-SubCell"/>
</dbReference>
<comment type="similarity">
    <text evidence="1">Belongs to the Nudix hydrolase family. CPSF5 subfamily.</text>
</comment>
<comment type="subunit">
    <text evidence="1">Homodimer (via N- and C-terminus); binds RNA as homodimer. Component of the cleavage factor Im (CFIm) complex.</text>
</comment>
<keyword evidence="1" id="KW-0963">Cytoplasm</keyword>
<dbReference type="GO" id="GO:0003729">
    <property type="term" value="F:mRNA binding"/>
    <property type="evidence" value="ECO:0007669"/>
    <property type="project" value="UniProtKB-UniRule"/>
</dbReference>
<dbReference type="GO" id="GO:0005849">
    <property type="term" value="C:mRNA cleavage factor complex"/>
    <property type="evidence" value="ECO:0007669"/>
    <property type="project" value="UniProtKB-UniRule"/>
</dbReference>
<accession>A0A0M3HQW7</accession>
<dbReference type="AlphaFoldDB" id="A0A0M3HQW7"/>
<protein>
    <recommendedName>
        <fullName evidence="1">Cleavage and polyadenylation specificity factor subunit 5</fullName>
    </recommendedName>
</protein>
<keyword evidence="1" id="KW-0539">Nucleus</keyword>
<reference evidence="4" key="1">
    <citation type="submission" date="2017-02" db="UniProtKB">
        <authorList>
            <consortium name="WormBaseParasite"/>
        </authorList>
    </citation>
    <scope>IDENTIFICATION</scope>
</reference>
<name>A0A0M3HQW7_ASCLU</name>
<keyword evidence="1" id="KW-0507">mRNA processing</keyword>
<dbReference type="PANTHER" id="PTHR13047">
    <property type="entry name" value="PRE-MRNA CLEAVAGE FACTOR IM, 25KD SUBUNIT"/>
    <property type="match status" value="1"/>
</dbReference>
<evidence type="ECO:0000313" key="3">
    <source>
        <dbReference type="Proteomes" id="UP000036681"/>
    </source>
</evidence>
<evidence type="ECO:0000256" key="2">
    <source>
        <dbReference type="SAM" id="MobiDB-lite"/>
    </source>
</evidence>
<dbReference type="Proteomes" id="UP000036681">
    <property type="component" value="Unplaced"/>
</dbReference>
<sequence length="192" mass="21491">MTGMSRTGWPTASKPQTGNATNTVKKYSEANGSTDRAISLYPLTSYTFGTKEPQAERDHSVQARFQRMREEYEKIGMRRSVEGVLLVHEHSLPHVLLLQIGTTFFKLPGGELNPGEDEIDGLKRLLTEYPYIPAHVTKPKEQTKLFLVQLPERALFAVPKNYKLVAAPLFELYDNAAGYGPLIASLPQTLSR</sequence>
<dbReference type="InterPro" id="IPR016706">
    <property type="entry name" value="Cleav_polyA_spec_factor_su5"/>
</dbReference>
<dbReference type="WBParaSite" id="ALUE_0000457601-mRNA-1">
    <property type="protein sequence ID" value="ALUE_0000457601-mRNA-1"/>
    <property type="gene ID" value="ALUE_0000457601"/>
</dbReference>
<dbReference type="CDD" id="cd18871">
    <property type="entry name" value="NUDIX_Cfim25_Nudt21"/>
    <property type="match status" value="1"/>
</dbReference>
<keyword evidence="1" id="KW-0694">RNA-binding</keyword>
<dbReference type="Gene3D" id="3.90.79.10">
    <property type="entry name" value="Nucleoside Triphosphate Pyrophosphohydrolase"/>
    <property type="match status" value="2"/>
</dbReference>
<organism evidence="3 4">
    <name type="scientific">Ascaris lumbricoides</name>
    <name type="common">Giant roundworm</name>
    <dbReference type="NCBI Taxonomy" id="6252"/>
    <lineage>
        <taxon>Eukaryota</taxon>
        <taxon>Metazoa</taxon>
        <taxon>Ecdysozoa</taxon>
        <taxon>Nematoda</taxon>
        <taxon>Chromadorea</taxon>
        <taxon>Rhabditida</taxon>
        <taxon>Spirurina</taxon>
        <taxon>Ascaridomorpha</taxon>
        <taxon>Ascaridoidea</taxon>
        <taxon>Ascarididae</taxon>
        <taxon>Ascaris</taxon>
    </lineage>
</organism>
<proteinExistence type="inferred from homology"/>